<name>A0A919EJQ4_9GAMM</name>
<evidence type="ECO:0000256" key="1">
    <source>
        <dbReference type="ARBA" id="ARBA00012528"/>
    </source>
</evidence>
<accession>A0A919EJQ4</accession>
<reference evidence="4" key="2">
    <citation type="submission" date="2020-09" db="EMBL/GenBank/DDBJ databases">
        <authorList>
            <person name="Sun Q."/>
            <person name="Kim S."/>
        </authorList>
    </citation>
    <scope>NUCLEOTIDE SEQUENCE</scope>
    <source>
        <strain evidence="4">KCTC 42731</strain>
    </source>
</reference>
<dbReference type="InterPro" id="IPR043128">
    <property type="entry name" value="Rev_trsase/Diguanyl_cyclase"/>
</dbReference>
<feature type="coiled-coil region" evidence="2">
    <location>
        <begin position="132"/>
        <end position="173"/>
    </location>
</feature>
<dbReference type="GO" id="GO:0043709">
    <property type="term" value="P:cell adhesion involved in single-species biofilm formation"/>
    <property type="evidence" value="ECO:0007669"/>
    <property type="project" value="TreeGrafter"/>
</dbReference>
<evidence type="ECO:0000259" key="3">
    <source>
        <dbReference type="PROSITE" id="PS50887"/>
    </source>
</evidence>
<dbReference type="Gene3D" id="3.30.70.270">
    <property type="match status" value="1"/>
</dbReference>
<organism evidence="4 5">
    <name type="scientific">Thalassotalea marina</name>
    <dbReference type="NCBI Taxonomy" id="1673741"/>
    <lineage>
        <taxon>Bacteria</taxon>
        <taxon>Pseudomonadati</taxon>
        <taxon>Pseudomonadota</taxon>
        <taxon>Gammaproteobacteria</taxon>
        <taxon>Alteromonadales</taxon>
        <taxon>Colwelliaceae</taxon>
        <taxon>Thalassotalea</taxon>
    </lineage>
</organism>
<comment type="caution">
    <text evidence="4">The sequence shown here is derived from an EMBL/GenBank/DDBJ whole genome shotgun (WGS) entry which is preliminary data.</text>
</comment>
<dbReference type="EMBL" id="BNCK01000003">
    <property type="protein sequence ID" value="GHF88951.1"/>
    <property type="molecule type" value="Genomic_DNA"/>
</dbReference>
<dbReference type="RefSeq" id="WP_189769000.1">
    <property type="nucleotide sequence ID" value="NZ_BNCK01000003.1"/>
</dbReference>
<dbReference type="Pfam" id="PF00990">
    <property type="entry name" value="GGDEF"/>
    <property type="match status" value="1"/>
</dbReference>
<dbReference type="PROSITE" id="PS50887">
    <property type="entry name" value="GGDEF"/>
    <property type="match status" value="1"/>
</dbReference>
<dbReference type="PANTHER" id="PTHR45138">
    <property type="entry name" value="REGULATORY COMPONENTS OF SENSORY TRANSDUCTION SYSTEM"/>
    <property type="match status" value="1"/>
</dbReference>
<proteinExistence type="predicted"/>
<dbReference type="InterPro" id="IPR050469">
    <property type="entry name" value="Diguanylate_Cyclase"/>
</dbReference>
<dbReference type="InterPro" id="IPR029787">
    <property type="entry name" value="Nucleotide_cyclase"/>
</dbReference>
<dbReference type="SMART" id="SM00267">
    <property type="entry name" value="GGDEF"/>
    <property type="match status" value="1"/>
</dbReference>
<dbReference type="Proteomes" id="UP000623842">
    <property type="component" value="Unassembled WGS sequence"/>
</dbReference>
<dbReference type="CDD" id="cd01949">
    <property type="entry name" value="GGDEF"/>
    <property type="match status" value="1"/>
</dbReference>
<keyword evidence="5" id="KW-1185">Reference proteome</keyword>
<gene>
    <name evidence="4" type="primary">vdcA</name>
    <name evidence="4" type="ORF">GCM10017161_15910</name>
</gene>
<sequence length="336" mass="37805">MKYHDSIKQAEQKLALAVKQLHLWQLPATPINYAISYEFVSGKQPELNNKIQQQISLGRKLDNFFCEQLYAEFVLGQSKFRDEIITDIDDLIGDIQANSQQSVHYADGLISKIDQNVVALKSNNRSEVTAAIEKIEKASRSFRQKQQQLSKQLQITKQQSQALKIELEQVKKEVYLDALTGLYNRKALNKHLDLWTKEDPNKRVAAIVVNVDQLKLVNDKFGSLIGDVLLSKIANKVGSYVGESGLPVRAGHDEFLILLPDVERTIAGEIAEKIRQGVEKLRFVSSKSGVRLPQMTISIGVNDFRLSQNVDSIINYTRSLVTDIQRSGTNQITVAS</sequence>
<evidence type="ECO:0000313" key="4">
    <source>
        <dbReference type="EMBL" id="GHF88951.1"/>
    </source>
</evidence>
<dbReference type="AlphaFoldDB" id="A0A919EJQ4"/>
<dbReference type="SUPFAM" id="SSF55073">
    <property type="entry name" value="Nucleotide cyclase"/>
    <property type="match status" value="1"/>
</dbReference>
<feature type="domain" description="GGDEF" evidence="3">
    <location>
        <begin position="202"/>
        <end position="336"/>
    </location>
</feature>
<dbReference type="PANTHER" id="PTHR45138:SF2">
    <property type="entry name" value="DIGUANYLATE CYCLASE VDCA"/>
    <property type="match status" value="1"/>
</dbReference>
<keyword evidence="2" id="KW-0175">Coiled coil</keyword>
<protein>
    <recommendedName>
        <fullName evidence="1">diguanylate cyclase</fullName>
        <ecNumber evidence="1">2.7.7.65</ecNumber>
    </recommendedName>
</protein>
<dbReference type="GO" id="GO:1902201">
    <property type="term" value="P:negative regulation of bacterial-type flagellum-dependent cell motility"/>
    <property type="evidence" value="ECO:0007669"/>
    <property type="project" value="TreeGrafter"/>
</dbReference>
<dbReference type="GO" id="GO:0005886">
    <property type="term" value="C:plasma membrane"/>
    <property type="evidence" value="ECO:0007669"/>
    <property type="project" value="TreeGrafter"/>
</dbReference>
<dbReference type="EC" id="2.7.7.65" evidence="1"/>
<reference evidence="4" key="1">
    <citation type="journal article" date="2014" name="Int. J. Syst. Evol. Microbiol.">
        <title>Complete genome sequence of Corynebacterium casei LMG S-19264T (=DSM 44701T), isolated from a smear-ripened cheese.</title>
        <authorList>
            <consortium name="US DOE Joint Genome Institute (JGI-PGF)"/>
            <person name="Walter F."/>
            <person name="Albersmeier A."/>
            <person name="Kalinowski J."/>
            <person name="Ruckert C."/>
        </authorList>
    </citation>
    <scope>NUCLEOTIDE SEQUENCE</scope>
    <source>
        <strain evidence="4">KCTC 42731</strain>
    </source>
</reference>
<evidence type="ECO:0000313" key="5">
    <source>
        <dbReference type="Proteomes" id="UP000623842"/>
    </source>
</evidence>
<dbReference type="InterPro" id="IPR000160">
    <property type="entry name" value="GGDEF_dom"/>
</dbReference>
<evidence type="ECO:0000256" key="2">
    <source>
        <dbReference type="SAM" id="Coils"/>
    </source>
</evidence>
<dbReference type="GO" id="GO:0052621">
    <property type="term" value="F:diguanylate cyclase activity"/>
    <property type="evidence" value="ECO:0007669"/>
    <property type="project" value="UniProtKB-EC"/>
</dbReference>
<dbReference type="NCBIfam" id="TIGR00254">
    <property type="entry name" value="GGDEF"/>
    <property type="match status" value="1"/>
</dbReference>